<evidence type="ECO:0000256" key="1">
    <source>
        <dbReference type="SAM" id="Phobius"/>
    </source>
</evidence>
<accession>A0A679JRP8</accession>
<gene>
    <name evidence="2" type="ORF">MBUL_04473</name>
</gene>
<organism evidence="2">
    <name type="scientific">Methylobacterium bullatum</name>
    <dbReference type="NCBI Taxonomy" id="570505"/>
    <lineage>
        <taxon>Bacteria</taxon>
        <taxon>Pseudomonadati</taxon>
        <taxon>Pseudomonadota</taxon>
        <taxon>Alphaproteobacteria</taxon>
        <taxon>Hyphomicrobiales</taxon>
        <taxon>Methylobacteriaceae</taxon>
        <taxon>Methylobacterium</taxon>
    </lineage>
</organism>
<evidence type="ECO:0000313" key="2">
    <source>
        <dbReference type="EMBL" id="CAA2108980.1"/>
    </source>
</evidence>
<proteinExistence type="predicted"/>
<keyword evidence="1" id="KW-0812">Transmembrane</keyword>
<keyword evidence="2" id="KW-0614">Plasmid</keyword>
<sequence length="284" mass="32221">MHFFWKALLWLSNRPQAAQKFFSIPAGIAMLPMIYVVLLFLLQKSVEESIVKAIEVQVPTWYWYVLIGVCSAWVTWWFTKLFHEIERSTLQRKAAGMTVTLAHRRVRDENNRHATPIYGHIEPRKAIAIDLVATLYIAQHLRNVTRARVIITDARGSMVVNSEIVNELRGNVNQTDTAEIAIMTVIRPQDVVTRGSNGEGPYKLVGEPEMLALPDILNDFDPIRGEAEYKIRIELLHAGGMERADFTVDLSLDVLHPIKLRGLSPLVQTERSPPAGRNDLFAVF</sequence>
<dbReference type="AlphaFoldDB" id="A0A679JRP8"/>
<keyword evidence="1" id="KW-1133">Transmembrane helix</keyword>
<name>A0A679JRP8_9HYPH</name>
<feature type="transmembrane region" description="Helical" evidence="1">
    <location>
        <begin position="21"/>
        <end position="41"/>
    </location>
</feature>
<dbReference type="EMBL" id="LR743505">
    <property type="protein sequence ID" value="CAA2108980.1"/>
    <property type="molecule type" value="Genomic_DNA"/>
</dbReference>
<protein>
    <submittedName>
        <fullName evidence="2">Uncharacterized protein</fullName>
    </submittedName>
</protein>
<geneLocation type="plasmid" evidence="2">
    <name>2</name>
</geneLocation>
<reference evidence="2" key="1">
    <citation type="submission" date="2019-12" db="EMBL/GenBank/DDBJ databases">
        <authorList>
            <person name="Cremers G."/>
        </authorList>
    </citation>
    <scope>NUCLEOTIDE SEQUENCE</scope>
    <source>
        <strain evidence="2">Mbul1</strain>
        <plasmid evidence="2">2</plasmid>
    </source>
</reference>
<keyword evidence="1" id="KW-0472">Membrane</keyword>
<feature type="transmembrane region" description="Helical" evidence="1">
    <location>
        <begin position="61"/>
        <end position="79"/>
    </location>
</feature>